<keyword evidence="1" id="KW-0472">Membrane</keyword>
<evidence type="ECO:0000256" key="1">
    <source>
        <dbReference type="SAM" id="Phobius"/>
    </source>
</evidence>
<dbReference type="InterPro" id="IPR031360">
    <property type="entry name" value="TrpP"/>
</dbReference>
<feature type="transmembrane region" description="Helical" evidence="1">
    <location>
        <begin position="6"/>
        <end position="28"/>
    </location>
</feature>
<evidence type="ECO:0000313" key="3">
    <source>
        <dbReference type="Proteomes" id="UP000515847"/>
    </source>
</evidence>
<accession>A0A7G6DZH6</accession>
<feature type="transmembrane region" description="Helical" evidence="1">
    <location>
        <begin position="119"/>
        <end position="147"/>
    </location>
</feature>
<dbReference type="EMBL" id="CP045798">
    <property type="protein sequence ID" value="QNB45230.1"/>
    <property type="molecule type" value="Genomic_DNA"/>
</dbReference>
<dbReference type="OrthoDB" id="2243651at2"/>
<evidence type="ECO:0000313" key="2">
    <source>
        <dbReference type="EMBL" id="QNB45230.1"/>
    </source>
</evidence>
<sequence length="199" mass="21331">MSLRDSLQIALLLAVGYILRLIVPGYGAGMKPDLMLGMLFVIILMHRNFKVTMLAGALTAIITALTTTFPGGQIPNLIDKPLTSLFVYVLVMLIVNPLEKLLGRTSFTFLGLKASLGTFLSCGIIGFLGTLFSGFVFLMAALAIVGLPAPFKVLYATVVIPTAIANTVSVMVLYPLVTLSKRVIAGPQREEEIALNSNE</sequence>
<proteinExistence type="predicted"/>
<protein>
    <submittedName>
        <fullName evidence="2">Tryptophan transporter</fullName>
    </submittedName>
</protein>
<dbReference type="Pfam" id="PF17099">
    <property type="entry name" value="TrpP"/>
    <property type="match status" value="1"/>
</dbReference>
<organism evidence="2 3">
    <name type="scientific">Thermanaerosceptrum fracticalcis</name>
    <dbReference type="NCBI Taxonomy" id="1712410"/>
    <lineage>
        <taxon>Bacteria</taxon>
        <taxon>Bacillati</taxon>
        <taxon>Bacillota</taxon>
        <taxon>Clostridia</taxon>
        <taxon>Eubacteriales</taxon>
        <taxon>Peptococcaceae</taxon>
        <taxon>Thermanaerosceptrum</taxon>
    </lineage>
</organism>
<feature type="transmembrane region" description="Helical" evidence="1">
    <location>
        <begin position="49"/>
        <end position="69"/>
    </location>
</feature>
<feature type="transmembrane region" description="Helical" evidence="1">
    <location>
        <begin position="81"/>
        <end position="98"/>
    </location>
</feature>
<keyword evidence="1" id="KW-1133">Transmembrane helix</keyword>
<dbReference type="Proteomes" id="UP000515847">
    <property type="component" value="Chromosome"/>
</dbReference>
<dbReference type="RefSeq" id="WP_034423424.1">
    <property type="nucleotide sequence ID" value="NZ_CP045798.1"/>
</dbReference>
<feature type="transmembrane region" description="Helical" evidence="1">
    <location>
        <begin position="153"/>
        <end position="174"/>
    </location>
</feature>
<reference evidence="2 3" key="1">
    <citation type="journal article" date="2019" name="Front. Microbiol.">
        <title>Thermoanaerosceptrum fracticalcis gen. nov. sp. nov., a Novel Fumarate-Fermenting Microorganism From a Deep Fractured Carbonate Aquifer of the US Great Basin.</title>
        <authorList>
            <person name="Hamilton-Brehm S.D."/>
            <person name="Stewart L.E."/>
            <person name="Zavarin M."/>
            <person name="Caldwell M."/>
            <person name="Lawson P.A."/>
            <person name="Onstott T.C."/>
            <person name="Grzymski J."/>
            <person name="Neveux I."/>
            <person name="Lollar B.S."/>
            <person name="Russell C.E."/>
            <person name="Moser D.P."/>
        </authorList>
    </citation>
    <scope>NUCLEOTIDE SEQUENCE [LARGE SCALE GENOMIC DNA]</scope>
    <source>
        <strain evidence="2 3">DRI-13</strain>
    </source>
</reference>
<gene>
    <name evidence="2" type="ORF">BR63_02200</name>
</gene>
<dbReference type="KEGG" id="tfr:BR63_02200"/>
<keyword evidence="3" id="KW-1185">Reference proteome</keyword>
<dbReference type="AlphaFoldDB" id="A0A7G6DZH6"/>
<keyword evidence="1" id="KW-0812">Transmembrane</keyword>
<name>A0A7G6DZH6_THEFR</name>